<comment type="similarity">
    <text evidence="1">Belongs to the LysR transcriptional regulatory family.</text>
</comment>
<dbReference type="GO" id="GO:0003677">
    <property type="term" value="F:DNA binding"/>
    <property type="evidence" value="ECO:0007669"/>
    <property type="project" value="UniProtKB-KW"/>
</dbReference>
<dbReference type="CDD" id="cd08440">
    <property type="entry name" value="PBP2_LTTR_like_4"/>
    <property type="match status" value="1"/>
</dbReference>
<dbReference type="Proteomes" id="UP000510927">
    <property type="component" value="Chromosome"/>
</dbReference>
<dbReference type="Gene3D" id="1.10.10.10">
    <property type="entry name" value="Winged helix-like DNA-binding domain superfamily/Winged helix DNA-binding domain"/>
    <property type="match status" value="1"/>
</dbReference>
<evidence type="ECO:0000256" key="4">
    <source>
        <dbReference type="ARBA" id="ARBA00023163"/>
    </source>
</evidence>
<dbReference type="InterPro" id="IPR036388">
    <property type="entry name" value="WH-like_DNA-bd_sf"/>
</dbReference>
<reference evidence="5 6" key="1">
    <citation type="submission" date="2020-06" db="EMBL/GenBank/DDBJ databases">
        <title>REHAB project genomes.</title>
        <authorList>
            <person name="Shaw L.P."/>
        </authorList>
    </citation>
    <scope>NUCLEOTIDE SEQUENCE [LARGE SCALE GENOMIC DNA]</scope>
    <source>
        <strain evidence="5 6">RHB28-C13</strain>
    </source>
</reference>
<gene>
    <name evidence="5" type="ORF">HVY52_22080</name>
</gene>
<evidence type="ECO:0000256" key="2">
    <source>
        <dbReference type="ARBA" id="ARBA00023015"/>
    </source>
</evidence>
<proteinExistence type="inferred from homology"/>
<dbReference type="InterPro" id="IPR050950">
    <property type="entry name" value="HTH-type_LysR_regulators"/>
</dbReference>
<dbReference type="Pfam" id="PF00126">
    <property type="entry name" value="HTH_1"/>
    <property type="match status" value="1"/>
</dbReference>
<accession>A0A7W3I072</accession>
<dbReference type="InterPro" id="IPR036390">
    <property type="entry name" value="WH_DNA-bd_sf"/>
</dbReference>
<keyword evidence="2" id="KW-0805">Transcription regulation</keyword>
<dbReference type="InterPro" id="IPR000847">
    <property type="entry name" value="LysR_HTH_N"/>
</dbReference>
<sequence length="322" mass="36329">MKSELLGTKAFVTIADLGCFTRAADELNLSQPALTRRVKKLEESLKVTLFERTTRKVTLTSAGKALLPHARALLGYMDDAILSVQELAVHQKGVIKLSCIPTATFYFLPQILKKFNTLYPNIRVHVHEQATVDCLNSVLSSETDFGINMNRVVHPQINFTPLIDEPYILLCRRDHPLANNKLVEWRDLAAHRLIGVRRISGNRMLIEQEISRTVGTLEWFYEVRHYSTAIGLVEAGLGIAALPCLAMSQNNSHNLITIPLVEPVIRRSIGLIARNDIPLSPAAERLVNLLQETWLEQNAQERHRGVTQFLPFNFTHLSENKD</sequence>
<organism evidence="5 6">
    <name type="scientific">Escherichia fergusonii</name>
    <dbReference type="NCBI Taxonomy" id="564"/>
    <lineage>
        <taxon>Bacteria</taxon>
        <taxon>Pseudomonadati</taxon>
        <taxon>Pseudomonadota</taxon>
        <taxon>Gammaproteobacteria</taxon>
        <taxon>Enterobacterales</taxon>
        <taxon>Enterobacteriaceae</taxon>
        <taxon>Escherichia</taxon>
    </lineage>
</organism>
<protein>
    <submittedName>
        <fullName evidence="5">LysR family transcriptional regulator</fullName>
    </submittedName>
</protein>
<dbReference type="Pfam" id="PF03466">
    <property type="entry name" value="LysR_substrate"/>
    <property type="match status" value="1"/>
</dbReference>
<dbReference type="PROSITE" id="PS50931">
    <property type="entry name" value="HTH_LYSR"/>
    <property type="match status" value="1"/>
</dbReference>
<keyword evidence="3" id="KW-0238">DNA-binding</keyword>
<keyword evidence="4" id="KW-0804">Transcription</keyword>
<evidence type="ECO:0000256" key="3">
    <source>
        <dbReference type="ARBA" id="ARBA00023125"/>
    </source>
</evidence>
<dbReference type="PRINTS" id="PR00039">
    <property type="entry name" value="HTHLYSR"/>
</dbReference>
<evidence type="ECO:0000256" key="1">
    <source>
        <dbReference type="ARBA" id="ARBA00009437"/>
    </source>
</evidence>
<dbReference type="FunFam" id="1.10.10.10:FF:000001">
    <property type="entry name" value="LysR family transcriptional regulator"/>
    <property type="match status" value="1"/>
</dbReference>
<dbReference type="EMBL" id="CP055675">
    <property type="protein sequence ID" value="QLN02349.1"/>
    <property type="molecule type" value="Genomic_DNA"/>
</dbReference>
<evidence type="ECO:0000313" key="5">
    <source>
        <dbReference type="EMBL" id="QLN02349.1"/>
    </source>
</evidence>
<dbReference type="GeneID" id="75059737"/>
<dbReference type="InterPro" id="IPR005119">
    <property type="entry name" value="LysR_subst-bd"/>
</dbReference>
<dbReference type="GO" id="GO:0005829">
    <property type="term" value="C:cytosol"/>
    <property type="evidence" value="ECO:0007669"/>
    <property type="project" value="TreeGrafter"/>
</dbReference>
<dbReference type="GO" id="GO:0003700">
    <property type="term" value="F:DNA-binding transcription factor activity"/>
    <property type="evidence" value="ECO:0007669"/>
    <property type="project" value="InterPro"/>
</dbReference>
<dbReference type="OMA" id="PWIAGCP"/>
<dbReference type="Gene3D" id="3.40.190.10">
    <property type="entry name" value="Periplasmic binding protein-like II"/>
    <property type="match status" value="2"/>
</dbReference>
<dbReference type="RefSeq" id="WP_000834296.1">
    <property type="nucleotide sequence ID" value="NZ_CABMNR010000001.1"/>
</dbReference>
<dbReference type="PANTHER" id="PTHR30419">
    <property type="entry name" value="HTH-TYPE TRANSCRIPTIONAL REGULATOR YBHD"/>
    <property type="match status" value="1"/>
</dbReference>
<evidence type="ECO:0000313" key="6">
    <source>
        <dbReference type="Proteomes" id="UP000510927"/>
    </source>
</evidence>
<dbReference type="AlphaFoldDB" id="A0A7W3I072"/>
<name>A0A7W3I072_ESCFE</name>
<dbReference type="SUPFAM" id="SSF53850">
    <property type="entry name" value="Periplasmic binding protein-like II"/>
    <property type="match status" value="1"/>
</dbReference>
<dbReference type="SUPFAM" id="SSF46785">
    <property type="entry name" value="Winged helix' DNA-binding domain"/>
    <property type="match status" value="1"/>
</dbReference>
<dbReference type="PANTHER" id="PTHR30419:SF30">
    <property type="entry name" value="LYSR FAMILY TRANSCRIPTIONAL REGULATOR"/>
    <property type="match status" value="1"/>
</dbReference>